<dbReference type="Gene3D" id="3.15.10.10">
    <property type="entry name" value="Bactericidal permeability-increasing protein, domain 1"/>
    <property type="match status" value="1"/>
</dbReference>
<dbReference type="EMBL" id="UYRR01005359">
    <property type="protein sequence ID" value="VDK21738.1"/>
    <property type="molecule type" value="Genomic_DNA"/>
</dbReference>
<dbReference type="Proteomes" id="UP000267096">
    <property type="component" value="Unassembled WGS sequence"/>
</dbReference>
<gene>
    <name evidence="1" type="ORF">ASIM_LOCUS3454</name>
</gene>
<organism evidence="3">
    <name type="scientific">Anisakis simplex</name>
    <name type="common">Herring worm</name>
    <dbReference type="NCBI Taxonomy" id="6269"/>
    <lineage>
        <taxon>Eukaryota</taxon>
        <taxon>Metazoa</taxon>
        <taxon>Ecdysozoa</taxon>
        <taxon>Nematoda</taxon>
        <taxon>Chromadorea</taxon>
        <taxon>Rhabditida</taxon>
        <taxon>Spirurina</taxon>
        <taxon>Ascaridomorpha</taxon>
        <taxon>Ascaridoidea</taxon>
        <taxon>Anisakidae</taxon>
        <taxon>Anisakis</taxon>
        <taxon>Anisakis simplex complex</taxon>
    </lineage>
</organism>
<dbReference type="OrthoDB" id="5877603at2759"/>
<protein>
    <submittedName>
        <fullName evidence="3">HK97 gp10 family phage protein</fullName>
    </submittedName>
</protein>
<evidence type="ECO:0000313" key="1">
    <source>
        <dbReference type="EMBL" id="VDK21738.1"/>
    </source>
</evidence>
<reference evidence="3" key="1">
    <citation type="submission" date="2017-02" db="UniProtKB">
        <authorList>
            <consortium name="WormBaseParasite"/>
        </authorList>
    </citation>
    <scope>IDENTIFICATION</scope>
</reference>
<dbReference type="AlphaFoldDB" id="A0A0M3J7R9"/>
<accession>A0A0M3J7R9</accession>
<dbReference type="WBParaSite" id="ASIM_0000361701-mRNA-1">
    <property type="protein sequence ID" value="ASIM_0000361701-mRNA-1"/>
    <property type="gene ID" value="ASIM_0000361701"/>
</dbReference>
<proteinExistence type="predicted"/>
<reference evidence="1 2" key="2">
    <citation type="submission" date="2018-11" db="EMBL/GenBank/DDBJ databases">
        <authorList>
            <consortium name="Pathogen Informatics"/>
        </authorList>
    </citation>
    <scope>NUCLEOTIDE SEQUENCE [LARGE SCALE GENOMIC DNA]</scope>
</reference>
<name>A0A0M3J7R9_ANISI</name>
<evidence type="ECO:0000313" key="3">
    <source>
        <dbReference type="WBParaSite" id="ASIM_0000361701-mRNA-1"/>
    </source>
</evidence>
<keyword evidence="2" id="KW-1185">Reference proteome</keyword>
<sequence length="109" mass="12516">MENFQNLMRKFEEEITDQSLNEFSRVLMRLNVSVLSPKLTEVEMPELSYRALAENAIKISSLGGSAKVSAKYRAVYKTVREGQLTVQMENFDVNVRIKFTKTFAGYLQV</sequence>
<evidence type="ECO:0000313" key="2">
    <source>
        <dbReference type="Proteomes" id="UP000267096"/>
    </source>
</evidence>